<gene>
    <name evidence="1" type="ORF">AWB67_03610</name>
</gene>
<reference evidence="1" key="1">
    <citation type="submission" date="2016-01" db="EMBL/GenBank/DDBJ databases">
        <authorList>
            <person name="Peeters C."/>
        </authorList>
    </citation>
    <scope>NUCLEOTIDE SEQUENCE [LARGE SCALE GENOMIC DNA]</scope>
    <source>
        <strain evidence="1">LMG 22937</strain>
    </source>
</reference>
<accession>A0A158JAR6</accession>
<proteinExistence type="predicted"/>
<name>A0A158JAR6_9BURK</name>
<keyword evidence="2" id="KW-1185">Reference proteome</keyword>
<organism evidence="1 2">
    <name type="scientific">Caballeronia terrestris</name>
    <dbReference type="NCBI Taxonomy" id="1226301"/>
    <lineage>
        <taxon>Bacteria</taxon>
        <taxon>Pseudomonadati</taxon>
        <taxon>Pseudomonadota</taxon>
        <taxon>Betaproteobacteria</taxon>
        <taxon>Burkholderiales</taxon>
        <taxon>Burkholderiaceae</taxon>
        <taxon>Caballeronia</taxon>
    </lineage>
</organism>
<dbReference type="Proteomes" id="UP000054925">
    <property type="component" value="Unassembled WGS sequence"/>
</dbReference>
<evidence type="ECO:0000313" key="2">
    <source>
        <dbReference type="Proteomes" id="UP000054925"/>
    </source>
</evidence>
<sequence>MEPTSFMRHEGEAYVNVTAARFLGTMRDPCFGEKMER</sequence>
<dbReference type="AlphaFoldDB" id="A0A158JAR6"/>
<dbReference type="EMBL" id="FCOL02000020">
    <property type="protein sequence ID" value="SAL65992.1"/>
    <property type="molecule type" value="Genomic_DNA"/>
</dbReference>
<evidence type="ECO:0000313" key="1">
    <source>
        <dbReference type="EMBL" id="SAL65992.1"/>
    </source>
</evidence>
<comment type="caution">
    <text evidence="1">The sequence shown here is derived from an EMBL/GenBank/DDBJ whole genome shotgun (WGS) entry which is preliminary data.</text>
</comment>
<protein>
    <submittedName>
        <fullName evidence="1">Uncharacterized protein</fullName>
    </submittedName>
</protein>